<feature type="compositionally biased region" description="Polar residues" evidence="1">
    <location>
        <begin position="447"/>
        <end position="456"/>
    </location>
</feature>
<proteinExistence type="predicted"/>
<accession>A0A913WTU1</accession>
<dbReference type="PANTHER" id="PTHR33772">
    <property type="entry name" value="THYMUS, BRAIN AND TESTES-ASSOCIATED"/>
    <property type="match status" value="1"/>
</dbReference>
<reference evidence="2" key="1">
    <citation type="submission" date="2022-11" db="UniProtKB">
        <authorList>
            <consortium name="EnsemblMetazoa"/>
        </authorList>
    </citation>
    <scope>IDENTIFICATION</scope>
</reference>
<evidence type="ECO:0000313" key="3">
    <source>
        <dbReference type="Proteomes" id="UP000887567"/>
    </source>
</evidence>
<feature type="compositionally biased region" description="Low complexity" evidence="1">
    <location>
        <begin position="457"/>
        <end position="466"/>
    </location>
</feature>
<sequence>MDKMPTTFLPSGNKPLLVRGTVQESFHDSLPNTSRYAWPVNNSRPGSRASFPSRSSKNPFFARHNPHPQRVRHLKGLLDVPVCTVIDSTAAEEDSSRFLVSTPTIDQMRQRPLKGLRMPINAENFVVVKEKAVPCIGLVPITQTWREELRKLTEAAGLKTKNPYTLTNAYQGPGSRQGERPRTRSGEVPPSRNGERNIQSRMMSRESNRPMTQQGERPGSQMIQRPPTQQEARPIGQDRPLEHITLFPDNEGYMMELLGGILQTDSVQAVQSWLMSAPDREKELVLDMIRAVTTSDREFREGYNTVIRSPTYEDQLLQQEASIDVDAIKQYNEVKKKEKDANEVEVKEDPPKSPRANSQQSFTQYKWTSPGCKPSSPFIATEKKNGLVAESNKARPGTAEAEIEEIRSRLQSRSSPRVFAHQNRGVTSRPVSRPATQQSLYIPPTEALNQSAQRPPSHQSIKSQQSVIKSILSYKPQQNN</sequence>
<dbReference type="Pfam" id="PF15256">
    <property type="entry name" value="SPATIAL"/>
    <property type="match status" value="1"/>
</dbReference>
<protein>
    <recommendedName>
        <fullName evidence="4">Protein TBATA</fullName>
    </recommendedName>
</protein>
<feature type="region of interest" description="Disordered" evidence="1">
    <location>
        <begin position="336"/>
        <end position="379"/>
    </location>
</feature>
<keyword evidence="3" id="KW-1185">Reference proteome</keyword>
<dbReference type="RefSeq" id="XP_020893991.1">
    <property type="nucleotide sequence ID" value="XM_021038332.2"/>
</dbReference>
<feature type="region of interest" description="Disordered" evidence="1">
    <location>
        <begin position="408"/>
        <end position="466"/>
    </location>
</feature>
<dbReference type="GeneID" id="110233082"/>
<evidence type="ECO:0000313" key="2">
    <source>
        <dbReference type="EnsemblMetazoa" id="XP_020893991.1"/>
    </source>
</evidence>
<dbReference type="OMA" id="WTSPGCK"/>
<feature type="compositionally biased region" description="Polar residues" evidence="1">
    <location>
        <begin position="209"/>
        <end position="231"/>
    </location>
</feature>
<dbReference type="PANTHER" id="PTHR33772:SF1">
    <property type="entry name" value="PROTEIN TBATA"/>
    <property type="match status" value="1"/>
</dbReference>
<feature type="region of interest" description="Disordered" evidence="1">
    <location>
        <begin position="163"/>
        <end position="240"/>
    </location>
</feature>
<dbReference type="EnsemblMetazoa" id="XM_021038332.2">
    <property type="protein sequence ID" value="XP_020893991.1"/>
    <property type="gene ID" value="LOC110233082"/>
</dbReference>
<feature type="compositionally biased region" description="Polar residues" evidence="1">
    <location>
        <begin position="355"/>
        <end position="367"/>
    </location>
</feature>
<evidence type="ECO:0008006" key="4">
    <source>
        <dbReference type="Google" id="ProtNLM"/>
    </source>
</evidence>
<organism evidence="2 3">
    <name type="scientific">Exaiptasia diaphana</name>
    <name type="common">Tropical sea anemone</name>
    <name type="synonym">Aiptasia pulchella</name>
    <dbReference type="NCBI Taxonomy" id="2652724"/>
    <lineage>
        <taxon>Eukaryota</taxon>
        <taxon>Metazoa</taxon>
        <taxon>Cnidaria</taxon>
        <taxon>Anthozoa</taxon>
        <taxon>Hexacorallia</taxon>
        <taxon>Actiniaria</taxon>
        <taxon>Aiptasiidae</taxon>
        <taxon>Exaiptasia</taxon>
    </lineage>
</organism>
<dbReference type="OrthoDB" id="9982103at2759"/>
<feature type="compositionally biased region" description="Polar residues" evidence="1">
    <location>
        <begin position="424"/>
        <end position="440"/>
    </location>
</feature>
<dbReference type="InterPro" id="IPR037394">
    <property type="entry name" value="TBATA-like"/>
</dbReference>
<feature type="compositionally biased region" description="Polar residues" evidence="1">
    <location>
        <begin position="33"/>
        <end position="58"/>
    </location>
</feature>
<dbReference type="AlphaFoldDB" id="A0A913WTU1"/>
<dbReference type="Proteomes" id="UP000887567">
    <property type="component" value="Unplaced"/>
</dbReference>
<evidence type="ECO:0000256" key="1">
    <source>
        <dbReference type="SAM" id="MobiDB-lite"/>
    </source>
</evidence>
<name>A0A913WTU1_EXADI</name>
<feature type="region of interest" description="Disordered" evidence="1">
    <location>
        <begin position="33"/>
        <end position="66"/>
    </location>
</feature>
<dbReference type="KEGG" id="epa:110233082"/>
<feature type="compositionally biased region" description="Basic and acidic residues" evidence="1">
    <location>
        <begin position="336"/>
        <end position="352"/>
    </location>
</feature>